<dbReference type="SUPFAM" id="SSF46785">
    <property type="entry name" value="Winged helix' DNA-binding domain"/>
    <property type="match status" value="1"/>
</dbReference>
<organism evidence="2 3">
    <name type="scientific">Planomonospora parontospora</name>
    <dbReference type="NCBI Taxonomy" id="58119"/>
    <lineage>
        <taxon>Bacteria</taxon>
        <taxon>Bacillati</taxon>
        <taxon>Actinomycetota</taxon>
        <taxon>Actinomycetes</taxon>
        <taxon>Streptosporangiales</taxon>
        <taxon>Streptosporangiaceae</taxon>
        <taxon>Planomonospora</taxon>
    </lineage>
</organism>
<dbReference type="PRINTS" id="PR00598">
    <property type="entry name" value="HTHMARR"/>
</dbReference>
<evidence type="ECO:0000259" key="1">
    <source>
        <dbReference type="PROSITE" id="PS50995"/>
    </source>
</evidence>
<dbReference type="RefSeq" id="WP_191893138.1">
    <property type="nucleotide sequence ID" value="NZ_BMQD01000001.1"/>
</dbReference>
<dbReference type="SMART" id="SM00347">
    <property type="entry name" value="HTH_MARR"/>
    <property type="match status" value="1"/>
</dbReference>
<dbReference type="PANTHER" id="PTHR33164">
    <property type="entry name" value="TRANSCRIPTIONAL REGULATOR, MARR FAMILY"/>
    <property type="match status" value="1"/>
</dbReference>
<dbReference type="PANTHER" id="PTHR33164:SF99">
    <property type="entry name" value="MARR FAMILY REGULATORY PROTEIN"/>
    <property type="match status" value="1"/>
</dbReference>
<dbReference type="AlphaFoldDB" id="A0AA37BBT3"/>
<feature type="domain" description="HTH marR-type" evidence="1">
    <location>
        <begin position="1"/>
        <end position="147"/>
    </location>
</feature>
<dbReference type="Proteomes" id="UP000627984">
    <property type="component" value="Unassembled WGS sequence"/>
</dbReference>
<dbReference type="Gene3D" id="1.10.10.10">
    <property type="entry name" value="Winged helix-like DNA-binding domain superfamily/Winged helix DNA-binding domain"/>
    <property type="match status" value="1"/>
</dbReference>
<sequence>MTGTRWLDEHEMVAWTAYLTASHLLERRVEEQLKADAGLTHAQYEILARLSAAPGRRLRMTELARGVVASKSGLTYQISRLETMGLVTRETCPSDERGVLAALTGEGMACLERTAPGHVAVVRALLIDLLEPGELETMTRVMRKMEAAMRDDAPPPSR</sequence>
<dbReference type="InterPro" id="IPR036390">
    <property type="entry name" value="WH_DNA-bd_sf"/>
</dbReference>
<dbReference type="GO" id="GO:0003700">
    <property type="term" value="F:DNA-binding transcription factor activity"/>
    <property type="evidence" value="ECO:0007669"/>
    <property type="project" value="InterPro"/>
</dbReference>
<evidence type="ECO:0000313" key="2">
    <source>
        <dbReference type="EMBL" id="GGK46863.1"/>
    </source>
</evidence>
<reference evidence="2" key="2">
    <citation type="submission" date="2022-09" db="EMBL/GenBank/DDBJ databases">
        <authorList>
            <person name="Sun Q."/>
            <person name="Ohkuma M."/>
        </authorList>
    </citation>
    <scope>NUCLEOTIDE SEQUENCE</scope>
    <source>
        <strain evidence="2">JCM 3093</strain>
    </source>
</reference>
<dbReference type="EMBL" id="BMQD01000001">
    <property type="protein sequence ID" value="GGK46863.1"/>
    <property type="molecule type" value="Genomic_DNA"/>
</dbReference>
<protein>
    <submittedName>
        <fullName evidence="2">MarR family transcriptional regulator</fullName>
    </submittedName>
</protein>
<dbReference type="InterPro" id="IPR036388">
    <property type="entry name" value="WH-like_DNA-bd_sf"/>
</dbReference>
<reference evidence="2" key="1">
    <citation type="journal article" date="2014" name="Int. J. Syst. Evol. Microbiol.">
        <title>Complete genome sequence of Corynebacterium casei LMG S-19264T (=DSM 44701T), isolated from a smear-ripened cheese.</title>
        <authorList>
            <consortium name="US DOE Joint Genome Institute (JGI-PGF)"/>
            <person name="Walter F."/>
            <person name="Albersmeier A."/>
            <person name="Kalinowski J."/>
            <person name="Ruckert C."/>
        </authorList>
    </citation>
    <scope>NUCLEOTIDE SEQUENCE</scope>
    <source>
        <strain evidence="2">JCM 3093</strain>
    </source>
</reference>
<dbReference type="InterPro" id="IPR000835">
    <property type="entry name" value="HTH_MarR-typ"/>
</dbReference>
<name>A0AA37BBT3_9ACTN</name>
<accession>A0AA37BBT3</accession>
<dbReference type="GO" id="GO:0006950">
    <property type="term" value="P:response to stress"/>
    <property type="evidence" value="ECO:0007669"/>
    <property type="project" value="TreeGrafter"/>
</dbReference>
<comment type="caution">
    <text evidence="2">The sequence shown here is derived from an EMBL/GenBank/DDBJ whole genome shotgun (WGS) entry which is preliminary data.</text>
</comment>
<dbReference type="Pfam" id="PF12802">
    <property type="entry name" value="MarR_2"/>
    <property type="match status" value="1"/>
</dbReference>
<evidence type="ECO:0000313" key="3">
    <source>
        <dbReference type="Proteomes" id="UP000627984"/>
    </source>
</evidence>
<dbReference type="PROSITE" id="PS50995">
    <property type="entry name" value="HTH_MARR_2"/>
    <property type="match status" value="1"/>
</dbReference>
<dbReference type="InterPro" id="IPR039422">
    <property type="entry name" value="MarR/SlyA-like"/>
</dbReference>
<proteinExistence type="predicted"/>
<gene>
    <name evidence="2" type="ORF">GCM10010126_03310</name>
</gene>